<dbReference type="EMBL" id="QNBE01000012">
    <property type="protein sequence ID" value="RKX71310.1"/>
    <property type="molecule type" value="Genomic_DNA"/>
</dbReference>
<evidence type="ECO:0000256" key="6">
    <source>
        <dbReference type="ARBA" id="ARBA00022884"/>
    </source>
</evidence>
<accession>A0A660SMX5</accession>
<comment type="similarity">
    <text evidence="1">Belongs to the HicA mRNA interferase family.</text>
</comment>
<dbReference type="GO" id="GO:0004519">
    <property type="term" value="F:endonuclease activity"/>
    <property type="evidence" value="ECO:0007669"/>
    <property type="project" value="UniProtKB-KW"/>
</dbReference>
<dbReference type="Pfam" id="PF07927">
    <property type="entry name" value="HicA_toxin"/>
    <property type="match status" value="1"/>
</dbReference>
<organism evidence="9 10">
    <name type="scientific">candidate division WOR-3 bacterium</name>
    <dbReference type="NCBI Taxonomy" id="2052148"/>
    <lineage>
        <taxon>Bacteria</taxon>
        <taxon>Bacteria division WOR-3</taxon>
    </lineage>
</organism>
<evidence type="ECO:0000256" key="5">
    <source>
        <dbReference type="ARBA" id="ARBA00022801"/>
    </source>
</evidence>
<proteinExistence type="inferred from homology"/>
<evidence type="ECO:0000313" key="9">
    <source>
        <dbReference type="EMBL" id="RKX71310.1"/>
    </source>
</evidence>
<keyword evidence="5" id="KW-0378">Hydrolase</keyword>
<feature type="region of interest" description="Disordered" evidence="8">
    <location>
        <begin position="32"/>
        <end position="53"/>
    </location>
</feature>
<dbReference type="GO" id="GO:0003729">
    <property type="term" value="F:mRNA binding"/>
    <property type="evidence" value="ECO:0007669"/>
    <property type="project" value="InterPro"/>
</dbReference>
<keyword evidence="7" id="KW-0346">Stress response</keyword>
<protein>
    <submittedName>
        <fullName evidence="9">Type II toxin-antitoxin system HicA family toxin</fullName>
    </submittedName>
</protein>
<evidence type="ECO:0000313" key="10">
    <source>
        <dbReference type="Proteomes" id="UP000268469"/>
    </source>
</evidence>
<keyword evidence="6" id="KW-0694">RNA-binding</keyword>
<evidence type="ECO:0000256" key="8">
    <source>
        <dbReference type="SAM" id="MobiDB-lite"/>
    </source>
</evidence>
<keyword evidence="4" id="KW-0255">Endonuclease</keyword>
<evidence type="ECO:0000256" key="2">
    <source>
        <dbReference type="ARBA" id="ARBA00022649"/>
    </source>
</evidence>
<dbReference type="GO" id="GO:0016787">
    <property type="term" value="F:hydrolase activity"/>
    <property type="evidence" value="ECO:0007669"/>
    <property type="project" value="UniProtKB-KW"/>
</dbReference>
<gene>
    <name evidence="9" type="ORF">DRP53_02120</name>
</gene>
<dbReference type="Proteomes" id="UP000268469">
    <property type="component" value="Unassembled WGS sequence"/>
</dbReference>
<comment type="caution">
    <text evidence="9">The sequence shown here is derived from an EMBL/GenBank/DDBJ whole genome shotgun (WGS) entry which is preliminary data.</text>
</comment>
<keyword evidence="3" id="KW-0540">Nuclease</keyword>
<evidence type="ECO:0000256" key="3">
    <source>
        <dbReference type="ARBA" id="ARBA00022722"/>
    </source>
</evidence>
<evidence type="ECO:0000256" key="7">
    <source>
        <dbReference type="ARBA" id="ARBA00023016"/>
    </source>
</evidence>
<evidence type="ECO:0000256" key="4">
    <source>
        <dbReference type="ARBA" id="ARBA00022759"/>
    </source>
</evidence>
<keyword evidence="2" id="KW-1277">Toxin-antitoxin system</keyword>
<dbReference type="InterPro" id="IPR038570">
    <property type="entry name" value="HicA_sf"/>
</dbReference>
<dbReference type="SUPFAM" id="SSF54786">
    <property type="entry name" value="YcfA/nrd intein domain"/>
    <property type="match status" value="1"/>
</dbReference>
<dbReference type="AlphaFoldDB" id="A0A660SMX5"/>
<name>A0A660SMX5_UNCW3</name>
<dbReference type="InterPro" id="IPR012933">
    <property type="entry name" value="HicA_mRNA_interferase"/>
</dbReference>
<reference evidence="9 10" key="1">
    <citation type="submission" date="2018-06" db="EMBL/GenBank/DDBJ databases">
        <title>Extensive metabolic versatility and redundancy in microbially diverse, dynamic hydrothermal sediments.</title>
        <authorList>
            <person name="Dombrowski N."/>
            <person name="Teske A."/>
            <person name="Baker B.J."/>
        </authorList>
    </citation>
    <scope>NUCLEOTIDE SEQUENCE [LARGE SCALE GENOMIC DNA]</scope>
    <source>
        <strain evidence="9">B36_G15</strain>
    </source>
</reference>
<sequence>MPKLRRLSGDEVIAILQKFDFKIHSQRGSHIKLKRSTPDGGVQSTNPDFPVVGTILDPDAGG</sequence>
<evidence type="ECO:0000256" key="1">
    <source>
        <dbReference type="ARBA" id="ARBA00006620"/>
    </source>
</evidence>
<dbReference type="Gene3D" id="3.30.920.30">
    <property type="entry name" value="Hypothetical protein"/>
    <property type="match status" value="1"/>
</dbReference>